<dbReference type="Gene3D" id="1.25.40.10">
    <property type="entry name" value="Tetratricopeptide repeat domain"/>
    <property type="match status" value="7"/>
</dbReference>
<dbReference type="InterPro" id="IPR046960">
    <property type="entry name" value="PPR_At4g14850-like_plant"/>
</dbReference>
<evidence type="ECO:0000256" key="2">
    <source>
        <dbReference type="ARBA" id="ARBA00022528"/>
    </source>
</evidence>
<dbReference type="PANTHER" id="PTHR47926">
    <property type="entry name" value="PENTATRICOPEPTIDE REPEAT-CONTAINING PROTEIN"/>
    <property type="match status" value="1"/>
</dbReference>
<dbReference type="GO" id="GO:0009507">
    <property type="term" value="C:chloroplast"/>
    <property type="evidence" value="ECO:0007669"/>
    <property type="project" value="UniProtKB-SubCell"/>
</dbReference>
<dbReference type="AlphaFoldDB" id="A0A1Q3CDG0"/>
<dbReference type="EMBL" id="BDDD01001767">
    <property type="protein sequence ID" value="GAV78245.1"/>
    <property type="molecule type" value="Genomic_DNA"/>
</dbReference>
<comment type="subcellular location">
    <subcellularLocation>
        <location evidence="1">Plastid</location>
        <location evidence="1">Chloroplast</location>
    </subcellularLocation>
</comment>
<dbReference type="Proteomes" id="UP000187406">
    <property type="component" value="Unassembled WGS sequence"/>
</dbReference>
<name>A0A1Q3CDG0_CEPFO</name>
<sequence length="802" mass="89604">MSSSMASSALPLPLSPSPPNLTSPSLPHHNHSVLYISKPPNQILKTPTIRSRLSKLCQEGQPQLARQLFDTIPRPTTVLWNTIIIGFICNNMPCEAILFYTQMKKSSPQTNCDSYTYSAALKACAETRNLKIDSEMGYGLGFDYSKYDLVRKVFDTMRKRNVVAWNTVISWYVKTERFEKAIKQFRMMMKMGIRPSAVSFVKVFPALSNIPDYDNANVVYGLLLKMGSEYLADFFVVSSAIFMYAELGRLDIARKIFDCCSVRNTEVCNTMIGGYVQNNCPAGGIEVFLQAVKSKQTLLDCVTFLSALSAVSQLQRVDLAKELHGYIIKNITTLPVILLNAIIVMYSRCNCIHSSFNVFHKMPERDVVSWNTMISSFVQNGLDEEGLLLVYEMQRQRFMADSVTVAAILSAASNLRNKEIGKQTHAYLLRHAIHSEGIGSYLIDMYAKSGLIRTARLFFEKNNSSNCDQATWNAMIAGYTQNGLIGEAFSAFRQMVEQNLMPNAVTLASVLPACNPIGNIDFGKQIHGFSVRHLLDQSVFVGTALVDMYSKSGAINFAENVFHKIPEKNSITYTSMILGYGQHGMGEKAISLFHSMHRFGIKPDAISLVAILSACSYAGLVDEGLQIFKSMESEYNIRPSIEHYCCLVDMLGRVGRVIEAYKLVKKLGEEGNVLEIWGSLLGACRLHGQFELGETVANKLSEMDTGINSTGYHVLLSNMYAKEGNWANVDRLRKEMREKGLRKEVGCSWIGVAGSVHCFVSKDREHPRCDDIYEILEGLKMVMKDAWPLLTASLGEISRFDV</sequence>
<comment type="caution">
    <text evidence="8">The sequence shown here is derived from an EMBL/GenBank/DDBJ whole genome shotgun (WGS) entry which is preliminary data.</text>
</comment>
<evidence type="ECO:0000256" key="3">
    <source>
        <dbReference type="ARBA" id="ARBA00022640"/>
    </source>
</evidence>
<accession>A0A1Q3CDG0</accession>
<feature type="compositionally biased region" description="Low complexity" evidence="7">
    <location>
        <begin position="1"/>
        <end position="12"/>
    </location>
</feature>
<evidence type="ECO:0000313" key="9">
    <source>
        <dbReference type="Proteomes" id="UP000187406"/>
    </source>
</evidence>
<dbReference type="FunFam" id="1.25.40.10:FF:000496">
    <property type="entry name" value="Pentatricopeptide repeat-containing protein chloroplastic"/>
    <property type="match status" value="1"/>
</dbReference>
<feature type="region of interest" description="Disordered" evidence="7">
    <location>
        <begin position="1"/>
        <end position="23"/>
    </location>
</feature>
<feature type="repeat" description="PPR" evidence="6">
    <location>
        <begin position="366"/>
        <end position="400"/>
    </location>
</feature>
<dbReference type="InterPro" id="IPR011990">
    <property type="entry name" value="TPR-like_helical_dom_sf"/>
</dbReference>
<feature type="repeat" description="PPR" evidence="6">
    <location>
        <begin position="569"/>
        <end position="603"/>
    </location>
</feature>
<protein>
    <submittedName>
        <fullName evidence="8">PPR domain-containing protein/PPR_2 domain-containing protein</fullName>
    </submittedName>
</protein>
<evidence type="ECO:0000256" key="1">
    <source>
        <dbReference type="ARBA" id="ARBA00004229"/>
    </source>
</evidence>
<keyword evidence="5" id="KW-0809">Transit peptide</keyword>
<dbReference type="GO" id="GO:0009451">
    <property type="term" value="P:RNA modification"/>
    <property type="evidence" value="ECO:0007669"/>
    <property type="project" value="InterPro"/>
</dbReference>
<feature type="repeat" description="PPR" evidence="6">
    <location>
        <begin position="468"/>
        <end position="502"/>
    </location>
</feature>
<dbReference type="NCBIfam" id="TIGR00756">
    <property type="entry name" value="PPR"/>
    <property type="match status" value="4"/>
</dbReference>
<dbReference type="Pfam" id="PF13041">
    <property type="entry name" value="PPR_2"/>
    <property type="match status" value="3"/>
</dbReference>
<keyword evidence="3" id="KW-0934">Plastid</keyword>
<keyword evidence="2" id="KW-0150">Chloroplast</keyword>
<dbReference type="STRING" id="3775.A0A1Q3CDG0"/>
<dbReference type="InterPro" id="IPR046848">
    <property type="entry name" value="E_motif"/>
</dbReference>
<evidence type="ECO:0000256" key="6">
    <source>
        <dbReference type="PROSITE-ProRule" id="PRU00708"/>
    </source>
</evidence>
<dbReference type="InterPro" id="IPR002885">
    <property type="entry name" value="PPR_rpt"/>
</dbReference>
<gene>
    <name evidence="8" type="ORF">CFOL_v3_21713</name>
</gene>
<feature type="repeat" description="PPR" evidence="6">
    <location>
        <begin position="161"/>
        <end position="195"/>
    </location>
</feature>
<dbReference type="GO" id="GO:0003729">
    <property type="term" value="F:mRNA binding"/>
    <property type="evidence" value="ECO:0007669"/>
    <property type="project" value="UniProtKB-ARBA"/>
</dbReference>
<dbReference type="FunCoup" id="A0A1Q3CDG0">
    <property type="interactions" value="773"/>
</dbReference>
<dbReference type="PANTHER" id="PTHR47926:SF452">
    <property type="entry name" value="PENTATRICOPEPTIDE REPEAT-CONTAINING PROTEIN"/>
    <property type="match status" value="1"/>
</dbReference>
<dbReference type="FunFam" id="1.25.40.10:FF:000573">
    <property type="entry name" value="Pentatricopeptide repeat-containing protein mitochondrial"/>
    <property type="match status" value="1"/>
</dbReference>
<reference evidence="9" key="1">
    <citation type="submission" date="2016-04" db="EMBL/GenBank/DDBJ databases">
        <title>Cephalotus genome sequencing.</title>
        <authorList>
            <person name="Fukushima K."/>
            <person name="Hasebe M."/>
            <person name="Fang X."/>
        </authorList>
    </citation>
    <scope>NUCLEOTIDE SEQUENCE [LARGE SCALE GENOMIC DNA]</scope>
    <source>
        <strain evidence="9">cv. St1</strain>
    </source>
</reference>
<keyword evidence="4" id="KW-0677">Repeat</keyword>
<dbReference type="Pfam" id="PF20431">
    <property type="entry name" value="E_motif"/>
    <property type="match status" value="1"/>
</dbReference>
<dbReference type="InParanoid" id="A0A1Q3CDG0"/>
<dbReference type="Pfam" id="PF01535">
    <property type="entry name" value="PPR"/>
    <property type="match status" value="5"/>
</dbReference>
<evidence type="ECO:0000256" key="5">
    <source>
        <dbReference type="ARBA" id="ARBA00022946"/>
    </source>
</evidence>
<evidence type="ECO:0000313" key="8">
    <source>
        <dbReference type="EMBL" id="GAV78245.1"/>
    </source>
</evidence>
<keyword evidence="9" id="KW-1185">Reference proteome</keyword>
<dbReference type="PROSITE" id="PS51375">
    <property type="entry name" value="PPR"/>
    <property type="match status" value="4"/>
</dbReference>
<dbReference type="FunFam" id="1.25.40.10:FF:000645">
    <property type="entry name" value="Pentatricopeptide repeat-containing protein chloroplastic"/>
    <property type="match status" value="1"/>
</dbReference>
<evidence type="ECO:0000256" key="4">
    <source>
        <dbReference type="ARBA" id="ARBA00022737"/>
    </source>
</evidence>
<organism evidence="8 9">
    <name type="scientific">Cephalotus follicularis</name>
    <name type="common">Albany pitcher plant</name>
    <dbReference type="NCBI Taxonomy" id="3775"/>
    <lineage>
        <taxon>Eukaryota</taxon>
        <taxon>Viridiplantae</taxon>
        <taxon>Streptophyta</taxon>
        <taxon>Embryophyta</taxon>
        <taxon>Tracheophyta</taxon>
        <taxon>Spermatophyta</taxon>
        <taxon>Magnoliopsida</taxon>
        <taxon>eudicotyledons</taxon>
        <taxon>Gunneridae</taxon>
        <taxon>Pentapetalae</taxon>
        <taxon>rosids</taxon>
        <taxon>fabids</taxon>
        <taxon>Oxalidales</taxon>
        <taxon>Cephalotaceae</taxon>
        <taxon>Cephalotus</taxon>
    </lineage>
</organism>
<dbReference type="OrthoDB" id="756178at2759"/>
<evidence type="ECO:0000256" key="7">
    <source>
        <dbReference type="SAM" id="MobiDB-lite"/>
    </source>
</evidence>
<proteinExistence type="predicted"/>